<evidence type="ECO:0000313" key="8">
    <source>
        <dbReference type="Proteomes" id="UP001301012"/>
    </source>
</evidence>
<dbReference type="PANTHER" id="PTHR32481">
    <property type="entry name" value="AMINOPEPTIDASE"/>
    <property type="match status" value="1"/>
</dbReference>
<keyword evidence="3" id="KW-0645">Protease</keyword>
<comment type="caution">
    <text evidence="7">The sequence shown here is derived from an EMBL/GenBank/DDBJ whole genome shotgun (WGS) entry which is preliminary data.</text>
</comment>
<dbReference type="Gene3D" id="3.40.630.10">
    <property type="entry name" value="Zn peptidases"/>
    <property type="match status" value="1"/>
</dbReference>
<dbReference type="InterPro" id="IPR023367">
    <property type="entry name" value="Peptidase_M42_dom2"/>
</dbReference>
<dbReference type="PANTHER" id="PTHR32481:SF7">
    <property type="entry name" value="AMINOPEPTIDASE YHFE-RELATED"/>
    <property type="match status" value="1"/>
</dbReference>
<evidence type="ECO:0000313" key="7">
    <source>
        <dbReference type="EMBL" id="MDK2563345.1"/>
    </source>
</evidence>
<keyword evidence="4" id="KW-0479">Metal-binding</keyword>
<dbReference type="SUPFAM" id="SSF101821">
    <property type="entry name" value="Aminopeptidase/glucanase lid domain"/>
    <property type="match status" value="1"/>
</dbReference>
<evidence type="ECO:0000256" key="2">
    <source>
        <dbReference type="ARBA" id="ARBA00022438"/>
    </source>
</evidence>
<keyword evidence="5" id="KW-0378">Hydrolase</keyword>
<name>A0ABT7E8U2_9FIRM</name>
<gene>
    <name evidence="7" type="ORF">QOZ84_07270</name>
</gene>
<dbReference type="CDD" id="cd05657">
    <property type="entry name" value="M42_glucanase_like"/>
    <property type="match status" value="1"/>
</dbReference>
<dbReference type="InterPro" id="IPR008007">
    <property type="entry name" value="Peptidase_M42"/>
</dbReference>
<organism evidence="7 8">
    <name type="scientific">Romboutsia sedimentorum</name>
    <dbReference type="NCBI Taxonomy" id="1368474"/>
    <lineage>
        <taxon>Bacteria</taxon>
        <taxon>Bacillati</taxon>
        <taxon>Bacillota</taxon>
        <taxon>Clostridia</taxon>
        <taxon>Peptostreptococcales</taxon>
        <taxon>Peptostreptococcaceae</taxon>
        <taxon>Romboutsia</taxon>
    </lineage>
</organism>
<evidence type="ECO:0000256" key="1">
    <source>
        <dbReference type="ARBA" id="ARBA00006272"/>
    </source>
</evidence>
<dbReference type="PIRSF" id="PIRSF001123">
    <property type="entry name" value="PepA_GA"/>
    <property type="match status" value="1"/>
</dbReference>
<dbReference type="Gene3D" id="2.40.30.40">
    <property type="entry name" value="Peptidase M42, domain 2"/>
    <property type="match status" value="1"/>
</dbReference>
<sequence>MHNKKIIEKYLEELLVIPSPTGYTKEIMEYIKKELEQMDIDYKVSNKGILVATIAGANQEKEITFSAHVDTLGAMVKEIKANGRLVISQIGGYMMNSIEGENCLIHTRSKKVYEGTLQTIKPSIHIHGNDARELPRDCKNYEIVIDECVFTKEDVHKLGIEVGDIISFDTRTKITNSGFVKSRYLDDKASAAAILYVMKYIKLNNIKPNRSINFFFSNYEEVGHGSSAFIPKNTSEFIAVDMGCPGEGQNSTEYDVCICTKDSNGPYDYELVNKLIGTCEQNNINYKLDIYPNYGSDATAALKSGMDSKFALIGPGVFSSHGYERTHITSIVETAKLIIAYIAN</sequence>
<dbReference type="Pfam" id="PF05343">
    <property type="entry name" value="Peptidase_M42"/>
    <property type="match status" value="1"/>
</dbReference>
<dbReference type="Proteomes" id="UP001301012">
    <property type="component" value="Unassembled WGS sequence"/>
</dbReference>
<evidence type="ECO:0000256" key="5">
    <source>
        <dbReference type="ARBA" id="ARBA00022801"/>
    </source>
</evidence>
<dbReference type="SUPFAM" id="SSF53187">
    <property type="entry name" value="Zn-dependent exopeptidases"/>
    <property type="match status" value="1"/>
</dbReference>
<protein>
    <submittedName>
        <fullName evidence="7">M42 family metallopeptidase</fullName>
    </submittedName>
</protein>
<accession>A0ABT7E8U2</accession>
<evidence type="ECO:0000256" key="4">
    <source>
        <dbReference type="ARBA" id="ARBA00022723"/>
    </source>
</evidence>
<comment type="similarity">
    <text evidence="1 6">Belongs to the peptidase M42 family.</text>
</comment>
<proteinExistence type="inferred from homology"/>
<dbReference type="EMBL" id="JASKYM010000002">
    <property type="protein sequence ID" value="MDK2563345.1"/>
    <property type="molecule type" value="Genomic_DNA"/>
</dbReference>
<keyword evidence="8" id="KW-1185">Reference proteome</keyword>
<evidence type="ECO:0000256" key="3">
    <source>
        <dbReference type="ARBA" id="ARBA00022670"/>
    </source>
</evidence>
<dbReference type="InterPro" id="IPR051464">
    <property type="entry name" value="Peptidase_M42_aminopept"/>
</dbReference>
<keyword evidence="2" id="KW-0031">Aminopeptidase</keyword>
<evidence type="ECO:0000256" key="6">
    <source>
        <dbReference type="PIRNR" id="PIRNR001123"/>
    </source>
</evidence>
<dbReference type="RefSeq" id="WP_284132289.1">
    <property type="nucleotide sequence ID" value="NZ_JASKYM010000002.1"/>
</dbReference>
<reference evidence="7 8" key="1">
    <citation type="submission" date="2023-05" db="EMBL/GenBank/DDBJ databases">
        <title>Rombocin, a short stable natural nisin variant, displays selective antimicrobial activity against Listeria monocytogenes and employs dual mode of action to kill target bacterial strains.</title>
        <authorList>
            <person name="Wambui J."/>
            <person name="Stephan R."/>
            <person name="Kuipers O.P."/>
        </authorList>
    </citation>
    <scope>NUCLEOTIDE SEQUENCE [LARGE SCALE GENOMIC DNA]</scope>
    <source>
        <strain evidence="7 8">RC002</strain>
    </source>
</reference>